<protein>
    <submittedName>
        <fullName evidence="1">Uncharacterized protein</fullName>
    </submittedName>
</protein>
<dbReference type="AlphaFoldDB" id="M2QZQ2"/>
<organism evidence="1 2">
    <name type="scientific">Ceriporiopsis subvermispora (strain B)</name>
    <name type="common">White-rot fungus</name>
    <name type="synonym">Gelatoporia subvermispora</name>
    <dbReference type="NCBI Taxonomy" id="914234"/>
    <lineage>
        <taxon>Eukaryota</taxon>
        <taxon>Fungi</taxon>
        <taxon>Dikarya</taxon>
        <taxon>Basidiomycota</taxon>
        <taxon>Agaricomycotina</taxon>
        <taxon>Agaricomycetes</taxon>
        <taxon>Polyporales</taxon>
        <taxon>Gelatoporiaceae</taxon>
        <taxon>Gelatoporia</taxon>
    </lineage>
</organism>
<sequence>MAEHAENCSSPSPTGLALAVQLLPNSTRIADPALALTSARCNKCRAVLTTAYGSEGCAKCRKKNRERRKMKKWSYQVWDIAEESSEGGVEPETSSGKRKLPPQDVARMQIPKGMLRDGTEYQTREAVTEVLKAALAKFQEAGERIEFNGFFTEVSRQSDPFDHRGVEQVAKELGVIIQPMQRTRLGHNCYTSYRNLFLLVWREASH</sequence>
<dbReference type="Proteomes" id="UP000016930">
    <property type="component" value="Unassembled WGS sequence"/>
</dbReference>
<dbReference type="EMBL" id="KB445819">
    <property type="protein sequence ID" value="EMD31427.1"/>
    <property type="molecule type" value="Genomic_DNA"/>
</dbReference>
<evidence type="ECO:0000313" key="1">
    <source>
        <dbReference type="EMBL" id="EMD31427.1"/>
    </source>
</evidence>
<keyword evidence="2" id="KW-1185">Reference proteome</keyword>
<accession>M2QZQ2</accession>
<evidence type="ECO:0000313" key="2">
    <source>
        <dbReference type="Proteomes" id="UP000016930"/>
    </source>
</evidence>
<proteinExistence type="predicted"/>
<dbReference type="HOGENOM" id="CLU_1331801_0_0_1"/>
<reference evidence="1 2" key="1">
    <citation type="journal article" date="2012" name="Proc. Natl. Acad. Sci. U.S.A.">
        <title>Comparative genomics of Ceriporiopsis subvermispora and Phanerochaete chrysosporium provide insight into selective ligninolysis.</title>
        <authorList>
            <person name="Fernandez-Fueyo E."/>
            <person name="Ruiz-Duenas F.J."/>
            <person name="Ferreira P."/>
            <person name="Floudas D."/>
            <person name="Hibbett D.S."/>
            <person name="Canessa P."/>
            <person name="Larrondo L.F."/>
            <person name="James T.Y."/>
            <person name="Seelenfreund D."/>
            <person name="Lobos S."/>
            <person name="Polanco R."/>
            <person name="Tello M."/>
            <person name="Honda Y."/>
            <person name="Watanabe T."/>
            <person name="Watanabe T."/>
            <person name="Ryu J.S."/>
            <person name="Kubicek C.P."/>
            <person name="Schmoll M."/>
            <person name="Gaskell J."/>
            <person name="Hammel K.E."/>
            <person name="St John F.J."/>
            <person name="Vanden Wymelenberg A."/>
            <person name="Sabat G."/>
            <person name="Splinter BonDurant S."/>
            <person name="Syed K."/>
            <person name="Yadav J.S."/>
            <person name="Doddapaneni H."/>
            <person name="Subramanian V."/>
            <person name="Lavin J.L."/>
            <person name="Oguiza J.A."/>
            <person name="Perez G."/>
            <person name="Pisabarro A.G."/>
            <person name="Ramirez L."/>
            <person name="Santoyo F."/>
            <person name="Master E."/>
            <person name="Coutinho P.M."/>
            <person name="Henrissat B."/>
            <person name="Lombard V."/>
            <person name="Magnuson J.K."/>
            <person name="Kuees U."/>
            <person name="Hori C."/>
            <person name="Igarashi K."/>
            <person name="Samejima M."/>
            <person name="Held B.W."/>
            <person name="Barry K.W."/>
            <person name="LaButti K.M."/>
            <person name="Lapidus A."/>
            <person name="Lindquist E.A."/>
            <person name="Lucas S.M."/>
            <person name="Riley R."/>
            <person name="Salamov A.A."/>
            <person name="Hoffmeister D."/>
            <person name="Schwenk D."/>
            <person name="Hadar Y."/>
            <person name="Yarden O."/>
            <person name="de Vries R.P."/>
            <person name="Wiebenga A."/>
            <person name="Stenlid J."/>
            <person name="Eastwood D."/>
            <person name="Grigoriev I.V."/>
            <person name="Berka R.M."/>
            <person name="Blanchette R.A."/>
            <person name="Kersten P."/>
            <person name="Martinez A.T."/>
            <person name="Vicuna R."/>
            <person name="Cullen D."/>
        </authorList>
    </citation>
    <scope>NUCLEOTIDE SEQUENCE [LARGE SCALE GENOMIC DNA]</scope>
    <source>
        <strain evidence="1 2">B</strain>
    </source>
</reference>
<gene>
    <name evidence="1" type="ORF">CERSUDRAFT_127436</name>
</gene>
<name>M2QZQ2_CERS8</name>